<sequence length="398" mass="44658">MSLNSSEGALDVLNYCYEVCCHGYWAQFWSPQVDQTIPTHTGVRRTEKRVIKKMDAFLHFFITSLELLNLQRKREGNALRVSCITKAVDKVKAELSRNPAMPQLNLEKDWLKTDEKMFSANAINSQKEIPGDWMVYENVAYDMIESYMSPRLPPPVLVHVIGGSIEYSLLWLSSSAHIAQDRAANMGKKGFSEGMGGERAVKTTARTSILSNPSSKAHAEHSVCRAELGPAAYIHKTSVGKLIGSSCLCCLCIPHSRLPARAEISPATVRIPSEFEDNAAFKEQEGQEKSTFTNYDMSYFDAGAGLRAKVCIGEGFQQEKKKERKSASEDEEEEKVAQILIKSSFAFSRHTLLRRKCHRAVEPISIKSVLDREVCLKRSQIYDSLVTDVHLDLDHHPD</sequence>
<keyword evidence="2" id="KW-1185">Reference proteome</keyword>
<gene>
    <name evidence="1" type="ORF">Anapl_12912</name>
</gene>
<evidence type="ECO:0000313" key="1">
    <source>
        <dbReference type="EMBL" id="EOA98535.1"/>
    </source>
</evidence>
<accession>R0JMH4</accession>
<dbReference type="AlphaFoldDB" id="R0JMH4"/>
<protein>
    <submittedName>
        <fullName evidence="1">Uncharacterized protein</fullName>
    </submittedName>
</protein>
<evidence type="ECO:0000313" key="2">
    <source>
        <dbReference type="Proteomes" id="UP000296049"/>
    </source>
</evidence>
<reference evidence="2" key="1">
    <citation type="journal article" date="2013" name="Nat. Genet.">
        <title>The duck genome and transcriptome provide insight into an avian influenza virus reservoir species.</title>
        <authorList>
            <person name="Huang Y."/>
            <person name="Li Y."/>
            <person name="Burt D.W."/>
            <person name="Chen H."/>
            <person name="Zhang Y."/>
            <person name="Qian W."/>
            <person name="Kim H."/>
            <person name="Gan S."/>
            <person name="Zhao Y."/>
            <person name="Li J."/>
            <person name="Yi K."/>
            <person name="Feng H."/>
            <person name="Zhu P."/>
            <person name="Li B."/>
            <person name="Liu Q."/>
            <person name="Fairley S."/>
            <person name="Magor K.E."/>
            <person name="Du Z."/>
            <person name="Hu X."/>
            <person name="Goodman L."/>
            <person name="Tafer H."/>
            <person name="Vignal A."/>
            <person name="Lee T."/>
            <person name="Kim K.W."/>
            <person name="Sheng Z."/>
            <person name="An Y."/>
            <person name="Searle S."/>
            <person name="Herrero J."/>
            <person name="Groenen M.A."/>
            <person name="Crooijmans R.P."/>
            <person name="Faraut T."/>
            <person name="Cai Q."/>
            <person name="Webster R.G."/>
            <person name="Aldridge J.R."/>
            <person name="Warren W.C."/>
            <person name="Bartschat S."/>
            <person name="Kehr S."/>
            <person name="Marz M."/>
            <person name="Stadler P.F."/>
            <person name="Smith J."/>
            <person name="Kraus R.H."/>
            <person name="Zhao Y."/>
            <person name="Ren L."/>
            <person name="Fei J."/>
            <person name="Morisson M."/>
            <person name="Kaiser P."/>
            <person name="Griffin D.K."/>
            <person name="Rao M."/>
            <person name="Pitel F."/>
            <person name="Wang J."/>
            <person name="Li N."/>
        </authorList>
    </citation>
    <scope>NUCLEOTIDE SEQUENCE [LARGE SCALE GENOMIC DNA]</scope>
</reference>
<organism evidence="1 2">
    <name type="scientific">Anas platyrhynchos</name>
    <name type="common">Mallard</name>
    <name type="synonym">Anas boschas</name>
    <dbReference type="NCBI Taxonomy" id="8839"/>
    <lineage>
        <taxon>Eukaryota</taxon>
        <taxon>Metazoa</taxon>
        <taxon>Chordata</taxon>
        <taxon>Craniata</taxon>
        <taxon>Vertebrata</taxon>
        <taxon>Euteleostomi</taxon>
        <taxon>Archelosauria</taxon>
        <taxon>Archosauria</taxon>
        <taxon>Dinosauria</taxon>
        <taxon>Saurischia</taxon>
        <taxon>Theropoda</taxon>
        <taxon>Coelurosauria</taxon>
        <taxon>Aves</taxon>
        <taxon>Neognathae</taxon>
        <taxon>Galloanserae</taxon>
        <taxon>Anseriformes</taxon>
        <taxon>Anatidae</taxon>
        <taxon>Anatinae</taxon>
        <taxon>Anas</taxon>
    </lineage>
</organism>
<dbReference type="EMBL" id="KB743471">
    <property type="protein sequence ID" value="EOA98535.1"/>
    <property type="molecule type" value="Genomic_DNA"/>
</dbReference>
<dbReference type="Proteomes" id="UP000296049">
    <property type="component" value="Unassembled WGS sequence"/>
</dbReference>
<proteinExistence type="predicted"/>
<name>R0JMH4_ANAPL</name>